<dbReference type="Pfam" id="PF03787">
    <property type="entry name" value="RAMPs"/>
    <property type="match status" value="1"/>
</dbReference>
<dbReference type="InterPro" id="IPR005537">
    <property type="entry name" value="RAMP_III_fam"/>
</dbReference>
<accession>A0AA50Q8F0</accession>
<reference evidence="4" key="1">
    <citation type="submission" date="2023-08" db="EMBL/GenBank/DDBJ databases">
        <title>Complete genome sequence of Shewanella oncorhynchi Z-P2, a siderophore putrebactin-producing bacterium.</title>
        <authorList>
            <person name="Zhang Y."/>
        </authorList>
    </citation>
    <scope>NUCLEOTIDE SEQUENCE</scope>
    <source>
        <strain evidence="4">Z-P2</strain>
    </source>
</reference>
<dbReference type="InterPro" id="IPR052216">
    <property type="entry name" value="CRISPR_Csm3_endoribonuclease"/>
</dbReference>
<protein>
    <submittedName>
        <fullName evidence="4">TIGR03986 family CRISPR-associated RAMP protein</fullName>
    </submittedName>
</protein>
<dbReference type="KEGG" id="sog:RA178_09465"/>
<dbReference type="AlphaFoldDB" id="A0AA50Q8F0"/>
<evidence type="ECO:0000313" key="4">
    <source>
        <dbReference type="EMBL" id="WMB74800.1"/>
    </source>
</evidence>
<name>A0AA50Q8F0_9GAMM</name>
<sequence length="729" mass="82071">MSETFLQAPYRFVPLSPFVLRPDWGPQVSHDHPFSDGVCGELDIELTALTELCVGGQQTPYSEHTPGRVHFYRTPDNQLAIPGSSIKGMLRNMLNIACFGHFNQVQDQRLSVRDIAKAENFYSKAMNRSTVYTGWLKFVDRQWQIIPCDYVRILQADLIQHLNIPKQAWMADNNNTAIARYKLLGGLKPMNFDIEDGLAVNLGKGEKPGVLVVTGQPGSAFDDPNPQKRRAAKKREFVFYNSKPENLLTVGDKALQGFIQIHAETNEWKYWLGELNQLEQGIPVFFHKEGQQVKSIGLARMYKLAYEHSLHDAIDHTSKDHLNTKQPDLAGLLFGWLDEQDKTGSSNLRGRVQTGLLVGKGEMKSDFQQPTVLSGPKPAFYPAYIQQDTTTYKTLMDKDVELAGWKRYPVHAEIELPVLSAKVEKNKKVQVQLEAVGPGSSFTGKIRFHNLRMIELGALLWALDFNNQACAHSLGMGKPYGFGQVRLKLTNSITRPNSSTLQELPDDMRLATARRAFLHYMNHCWQQVLGESDANWEQSPQVTALLAMANPKGYQEEKLSYYAEPKVFVAAKRDNLRFAVNQSITAAKYLKTLPDTVAEDTSKSLQDYAAEAKVELEKLQQQAQLAQQKAEREARRATLSYEQQQLEQLRESMGKDDANFTKSELDNLAKKLNELQGIAIHWTGTDLVELSVLAQKAFALAQRLGKEKDKLGKAAKKLCQQVMNSGNET</sequence>
<organism evidence="4">
    <name type="scientific">Shewanella oncorhynchi</name>
    <dbReference type="NCBI Taxonomy" id="2726434"/>
    <lineage>
        <taxon>Bacteria</taxon>
        <taxon>Pseudomonadati</taxon>
        <taxon>Pseudomonadota</taxon>
        <taxon>Gammaproteobacteria</taxon>
        <taxon>Alteromonadales</taxon>
        <taxon>Shewanellaceae</taxon>
        <taxon>Shewanella</taxon>
    </lineage>
</organism>
<dbReference type="InterPro" id="IPR023825">
    <property type="entry name" value="CRISPR-assoc_RAMP_BGP1436"/>
</dbReference>
<dbReference type="PANTHER" id="PTHR35579">
    <property type="entry name" value="CRISPR SYSTEM CMS ENDORIBONUCLEASE CSM3"/>
    <property type="match status" value="1"/>
</dbReference>
<feature type="coiled-coil region" evidence="2">
    <location>
        <begin position="602"/>
        <end position="678"/>
    </location>
</feature>
<dbReference type="CDD" id="cd09726">
    <property type="entry name" value="RAMP_I_III"/>
    <property type="match status" value="1"/>
</dbReference>
<proteinExistence type="predicted"/>
<evidence type="ECO:0000256" key="2">
    <source>
        <dbReference type="SAM" id="Coils"/>
    </source>
</evidence>
<feature type="domain" description="CRISPR type III-associated protein" evidence="3">
    <location>
        <begin position="45"/>
        <end position="152"/>
    </location>
</feature>
<dbReference type="Proteomes" id="UP001236800">
    <property type="component" value="Chromosome"/>
</dbReference>
<gene>
    <name evidence="4" type="ORF">RA178_09465</name>
</gene>
<dbReference type="GeneID" id="301339410"/>
<keyword evidence="1" id="KW-0051">Antiviral defense</keyword>
<dbReference type="PANTHER" id="PTHR35579:SF3">
    <property type="entry name" value="CRISPR SYSTEM CMS ENDORIBONUCLEASE CSM3"/>
    <property type="match status" value="1"/>
</dbReference>
<evidence type="ECO:0000256" key="1">
    <source>
        <dbReference type="ARBA" id="ARBA00023118"/>
    </source>
</evidence>
<dbReference type="EMBL" id="CP132914">
    <property type="protein sequence ID" value="WMB74800.1"/>
    <property type="molecule type" value="Genomic_DNA"/>
</dbReference>
<dbReference type="GO" id="GO:0051607">
    <property type="term" value="P:defense response to virus"/>
    <property type="evidence" value="ECO:0007669"/>
    <property type="project" value="UniProtKB-KW"/>
</dbReference>
<keyword evidence="2" id="KW-0175">Coiled coil</keyword>
<dbReference type="NCBIfam" id="TIGR03986">
    <property type="entry name" value="TIGR03986 family CRISPR-associated RAMP protein"/>
    <property type="match status" value="1"/>
</dbReference>
<evidence type="ECO:0000259" key="3">
    <source>
        <dbReference type="Pfam" id="PF03787"/>
    </source>
</evidence>
<dbReference type="RefSeq" id="WP_306685219.1">
    <property type="nucleotide sequence ID" value="NZ_CP132914.1"/>
</dbReference>